<keyword evidence="1" id="KW-1133">Transmembrane helix</keyword>
<dbReference type="PANTHER" id="PTHR40057">
    <property type="entry name" value="SLR1162 PROTEIN"/>
    <property type="match status" value="1"/>
</dbReference>
<protein>
    <recommendedName>
        <fullName evidence="4">Membrane transport protein MMPL domain-containing protein</fullName>
    </recommendedName>
</protein>
<accession>A0ABS1MJ63</accession>
<evidence type="ECO:0000313" key="3">
    <source>
        <dbReference type="Proteomes" id="UP000602198"/>
    </source>
</evidence>
<feature type="transmembrane region" description="Helical" evidence="1">
    <location>
        <begin position="46"/>
        <end position="67"/>
    </location>
</feature>
<reference evidence="2 3" key="1">
    <citation type="submission" date="2021-01" db="EMBL/GenBank/DDBJ databases">
        <title>WGS of actinomycetes isolated from Thailand.</title>
        <authorList>
            <person name="Thawai C."/>
        </authorList>
    </citation>
    <scope>NUCLEOTIDE SEQUENCE [LARGE SCALE GENOMIC DNA]</scope>
    <source>
        <strain evidence="2 3">LPG 2</strain>
    </source>
</reference>
<gene>
    <name evidence="2" type="ORF">JK358_33165</name>
</gene>
<dbReference type="EMBL" id="JAERRJ010000015">
    <property type="protein sequence ID" value="MBL1079268.1"/>
    <property type="molecule type" value="Genomic_DNA"/>
</dbReference>
<dbReference type="RefSeq" id="WP_201955284.1">
    <property type="nucleotide sequence ID" value="NZ_JAERRJ010000015.1"/>
</dbReference>
<organism evidence="2 3">
    <name type="scientific">Nocardia acididurans</name>
    <dbReference type="NCBI Taxonomy" id="2802282"/>
    <lineage>
        <taxon>Bacteria</taxon>
        <taxon>Bacillati</taxon>
        <taxon>Actinomycetota</taxon>
        <taxon>Actinomycetes</taxon>
        <taxon>Mycobacteriales</taxon>
        <taxon>Nocardiaceae</taxon>
        <taxon>Nocardia</taxon>
    </lineage>
</organism>
<proteinExistence type="predicted"/>
<dbReference type="PANTHER" id="PTHR40057:SF1">
    <property type="entry name" value="SLR1162 PROTEIN"/>
    <property type="match status" value="1"/>
</dbReference>
<evidence type="ECO:0000256" key="1">
    <source>
        <dbReference type="SAM" id="Phobius"/>
    </source>
</evidence>
<name>A0ABS1MJ63_9NOCA</name>
<sequence length="86" mass="9329">MRIGAAREPAPPLWKQAVVSGLAIFPISLAGNGVLGPLLLSAPLLVRTLVFTVLFSAAMTFVAIPVWNRILFRWLHPATRVGERTP</sequence>
<comment type="caution">
    <text evidence="2">The sequence shown here is derived from an EMBL/GenBank/DDBJ whole genome shotgun (WGS) entry which is preliminary data.</text>
</comment>
<evidence type="ECO:0000313" key="2">
    <source>
        <dbReference type="EMBL" id="MBL1079268.1"/>
    </source>
</evidence>
<dbReference type="Proteomes" id="UP000602198">
    <property type="component" value="Unassembled WGS sequence"/>
</dbReference>
<keyword evidence="1" id="KW-0472">Membrane</keyword>
<keyword evidence="3" id="KW-1185">Reference proteome</keyword>
<keyword evidence="1" id="KW-0812">Transmembrane</keyword>
<evidence type="ECO:0008006" key="4">
    <source>
        <dbReference type="Google" id="ProtNLM"/>
    </source>
</evidence>
<feature type="transmembrane region" description="Helical" evidence="1">
    <location>
        <begin position="21"/>
        <end position="40"/>
    </location>
</feature>
<dbReference type="InterPro" id="IPR038762">
    <property type="entry name" value="ABM_predict"/>
</dbReference>